<comment type="caution">
    <text evidence="2">The sequence shown here is derived from an EMBL/GenBank/DDBJ whole genome shotgun (WGS) entry which is preliminary data.</text>
</comment>
<sequence>LKEFQQKSSPASVGGERGGGSGTGSKKKRKVKELSQLDAPSGDRDSPDNFDSILKALSQSNGVVIPPNGNCQEFPDTNGNRSLKEENRPLSSTESLRQISQQLNGLVSESTSACYVNGETVPSGELESRNQELAAALESSKLTNSQLSTKLDQLVRSCVYAYL</sequence>
<evidence type="ECO:0000313" key="3">
    <source>
        <dbReference type="Proteomes" id="UP001434883"/>
    </source>
</evidence>
<name>A0ABV0QDC2_9TELE</name>
<reference evidence="2 3" key="1">
    <citation type="submission" date="2021-06" db="EMBL/GenBank/DDBJ databases">
        <authorList>
            <person name="Palmer J.M."/>
        </authorList>
    </citation>
    <scope>NUCLEOTIDE SEQUENCE [LARGE SCALE GENOMIC DNA]</scope>
    <source>
        <strain evidence="2 3">XC_2019</strain>
        <tissue evidence="2">Muscle</tissue>
    </source>
</reference>
<evidence type="ECO:0000313" key="2">
    <source>
        <dbReference type="EMBL" id="MEQ2193583.1"/>
    </source>
</evidence>
<feature type="compositionally biased region" description="Polar residues" evidence="1">
    <location>
        <begin position="69"/>
        <end position="81"/>
    </location>
</feature>
<proteinExistence type="predicted"/>
<dbReference type="EMBL" id="JAHRIN010008553">
    <property type="protein sequence ID" value="MEQ2193583.1"/>
    <property type="molecule type" value="Genomic_DNA"/>
</dbReference>
<keyword evidence="3" id="KW-1185">Reference proteome</keyword>
<dbReference type="InterPro" id="IPR024858">
    <property type="entry name" value="GOLGA"/>
</dbReference>
<protein>
    <submittedName>
        <fullName evidence="2">Uncharacterized protein</fullName>
    </submittedName>
</protein>
<accession>A0ABV0QDC2</accession>
<feature type="compositionally biased region" description="Polar residues" evidence="1">
    <location>
        <begin position="1"/>
        <end position="11"/>
    </location>
</feature>
<evidence type="ECO:0000256" key="1">
    <source>
        <dbReference type="SAM" id="MobiDB-lite"/>
    </source>
</evidence>
<dbReference type="PANTHER" id="PTHR10881:SF46">
    <property type="entry name" value="GOLGIN SUBFAMILY A MEMBER 2"/>
    <property type="match status" value="1"/>
</dbReference>
<dbReference type="Proteomes" id="UP001434883">
    <property type="component" value="Unassembled WGS sequence"/>
</dbReference>
<dbReference type="PANTHER" id="PTHR10881">
    <property type="entry name" value="GOLGIN SUBFAMILY A MEMBER-RELATED"/>
    <property type="match status" value="1"/>
</dbReference>
<gene>
    <name evidence="2" type="ORF">XENOCAPTIV_004685</name>
</gene>
<feature type="non-terminal residue" evidence="2">
    <location>
        <position position="1"/>
    </location>
</feature>
<organism evidence="2 3">
    <name type="scientific">Xenoophorus captivus</name>
    <dbReference type="NCBI Taxonomy" id="1517983"/>
    <lineage>
        <taxon>Eukaryota</taxon>
        <taxon>Metazoa</taxon>
        <taxon>Chordata</taxon>
        <taxon>Craniata</taxon>
        <taxon>Vertebrata</taxon>
        <taxon>Euteleostomi</taxon>
        <taxon>Actinopterygii</taxon>
        <taxon>Neopterygii</taxon>
        <taxon>Teleostei</taxon>
        <taxon>Neoteleostei</taxon>
        <taxon>Acanthomorphata</taxon>
        <taxon>Ovalentaria</taxon>
        <taxon>Atherinomorphae</taxon>
        <taxon>Cyprinodontiformes</taxon>
        <taxon>Goodeidae</taxon>
        <taxon>Xenoophorus</taxon>
    </lineage>
</organism>
<feature type="region of interest" description="Disordered" evidence="1">
    <location>
        <begin position="1"/>
        <end position="95"/>
    </location>
</feature>